<dbReference type="EMBL" id="BOPG01000032">
    <property type="protein sequence ID" value="GIJ57585.1"/>
    <property type="molecule type" value="Genomic_DNA"/>
</dbReference>
<organism evidence="1 2">
    <name type="scientific">Virgisporangium aurantiacum</name>
    <dbReference type="NCBI Taxonomy" id="175570"/>
    <lineage>
        <taxon>Bacteria</taxon>
        <taxon>Bacillati</taxon>
        <taxon>Actinomycetota</taxon>
        <taxon>Actinomycetes</taxon>
        <taxon>Micromonosporales</taxon>
        <taxon>Micromonosporaceae</taxon>
        <taxon>Virgisporangium</taxon>
    </lineage>
</organism>
<name>A0A8J3Z993_9ACTN</name>
<dbReference type="Proteomes" id="UP000612585">
    <property type="component" value="Unassembled WGS sequence"/>
</dbReference>
<evidence type="ECO:0000313" key="1">
    <source>
        <dbReference type="EMBL" id="GIJ57585.1"/>
    </source>
</evidence>
<sequence length="380" mass="41883">MTAIEDLIQQRRPGPAVPGRIGRHDVLVEATGFGTSVYEIRGGRVLTLRANQGYREDVAAALLDAVDDLADADDLGSTVWVRPLDVPDFALDRAVLLGPGYTDFFDRTPLADRGLQVIPVHRSEVVEGEEYESFWPGVIGKNLGIRHHDWTRAPAPRADVRRLDSGAGGLYRHNRRSRRSAKPALVKAESVLRRDLPGLLSGVEVSAMDVRGHDLRLRREWDRLRGTLLLSGATEAVEVDIPRHAAPDVFGPLFGGADFDPATLTAAAAGPPEEMLEMRVNDAGRRRHDNEDHPATLDECLRWLRALGHVDGNFLVFAGRSGGIVQMMWQDGPDGPRLWLETPNPSRGRHVTLDEAERMITILARTDRVAVDDLGDLETV</sequence>
<keyword evidence="2" id="KW-1185">Reference proteome</keyword>
<accession>A0A8J3Z993</accession>
<protein>
    <submittedName>
        <fullName evidence="1">Uncharacterized protein</fullName>
    </submittedName>
</protein>
<dbReference type="AlphaFoldDB" id="A0A8J3Z993"/>
<proteinExistence type="predicted"/>
<evidence type="ECO:0000313" key="2">
    <source>
        <dbReference type="Proteomes" id="UP000612585"/>
    </source>
</evidence>
<reference evidence="1" key="1">
    <citation type="submission" date="2021-01" db="EMBL/GenBank/DDBJ databases">
        <title>Whole genome shotgun sequence of Virgisporangium aurantiacum NBRC 16421.</title>
        <authorList>
            <person name="Komaki H."/>
            <person name="Tamura T."/>
        </authorList>
    </citation>
    <scope>NUCLEOTIDE SEQUENCE</scope>
    <source>
        <strain evidence="1">NBRC 16421</strain>
    </source>
</reference>
<dbReference type="RefSeq" id="WP_203997035.1">
    <property type="nucleotide sequence ID" value="NZ_BOPG01000032.1"/>
</dbReference>
<comment type="caution">
    <text evidence="1">The sequence shown here is derived from an EMBL/GenBank/DDBJ whole genome shotgun (WGS) entry which is preliminary data.</text>
</comment>
<gene>
    <name evidence="1" type="ORF">Vau01_051010</name>
</gene>